<keyword evidence="1" id="KW-0732">Signal</keyword>
<reference evidence="2 3" key="1">
    <citation type="submission" date="2020-08" db="EMBL/GenBank/DDBJ databases">
        <title>Functional genomics of gut bacteria from endangered species of beetles.</title>
        <authorList>
            <person name="Carlos-Shanley C."/>
        </authorList>
    </citation>
    <scope>NUCLEOTIDE SEQUENCE [LARGE SCALE GENOMIC DNA]</scope>
    <source>
        <strain evidence="2 3">S00179</strain>
    </source>
</reference>
<proteinExistence type="predicted"/>
<dbReference type="PROSITE" id="PS51257">
    <property type="entry name" value="PROKAR_LIPOPROTEIN"/>
    <property type="match status" value="1"/>
</dbReference>
<dbReference type="RefSeq" id="WP_221455071.1">
    <property type="nucleotide sequence ID" value="NZ_JACHLI010000021.1"/>
</dbReference>
<protein>
    <recommendedName>
        <fullName evidence="4">Lipoprotein</fullName>
    </recommendedName>
</protein>
<dbReference type="Proteomes" id="UP000566995">
    <property type="component" value="Unassembled WGS sequence"/>
</dbReference>
<gene>
    <name evidence="2" type="ORF">HNP46_004608</name>
</gene>
<dbReference type="EMBL" id="JACHLI010000021">
    <property type="protein sequence ID" value="MBB4865707.1"/>
    <property type="molecule type" value="Genomic_DNA"/>
</dbReference>
<comment type="caution">
    <text evidence="2">The sequence shown here is derived from an EMBL/GenBank/DDBJ whole genome shotgun (WGS) entry which is preliminary data.</text>
</comment>
<evidence type="ECO:0008006" key="4">
    <source>
        <dbReference type="Google" id="ProtNLM"/>
    </source>
</evidence>
<feature type="chain" id="PRO_5030753189" description="Lipoprotein" evidence="1">
    <location>
        <begin position="19"/>
        <end position="151"/>
    </location>
</feature>
<dbReference type="AlphaFoldDB" id="A0A7W7KMU7"/>
<evidence type="ECO:0000313" key="3">
    <source>
        <dbReference type="Proteomes" id="UP000566995"/>
    </source>
</evidence>
<feature type="signal peptide" evidence="1">
    <location>
        <begin position="1"/>
        <end position="18"/>
    </location>
</feature>
<name>A0A7W7KMU7_PSENT</name>
<sequence length="151" mass="16011">MPVPFVKFSFLAIALLTAAGCSTLGGGEDKFNDAYVRSHVIPHKTTLNEIQAMYGSPDTRNSRSDGSLSLTYHKRSAGDQLNSLYNLAGSIPGGDKVSSALADAKGKGYNSNNLDRASNSLGELTGNQQGSISNSLSIDFDKDSVVTNWSF</sequence>
<organism evidence="2 3">
    <name type="scientific">Pseudomonas nitroreducens</name>
    <dbReference type="NCBI Taxonomy" id="46680"/>
    <lineage>
        <taxon>Bacteria</taxon>
        <taxon>Pseudomonadati</taxon>
        <taxon>Pseudomonadota</taxon>
        <taxon>Gammaproteobacteria</taxon>
        <taxon>Pseudomonadales</taxon>
        <taxon>Pseudomonadaceae</taxon>
        <taxon>Pseudomonas</taxon>
    </lineage>
</organism>
<evidence type="ECO:0000313" key="2">
    <source>
        <dbReference type="EMBL" id="MBB4865707.1"/>
    </source>
</evidence>
<evidence type="ECO:0000256" key="1">
    <source>
        <dbReference type="SAM" id="SignalP"/>
    </source>
</evidence>
<accession>A0A7W7KMU7</accession>